<evidence type="ECO:0000313" key="1">
    <source>
        <dbReference type="EMBL" id="MFD2581792.1"/>
    </source>
</evidence>
<name>A0ABW5MF90_9SPHI</name>
<sequence length="46" mass="5321">MKVFLDANILVSVLNKEYPLYTYSSRILSLASHPKFEVYTSPCVWP</sequence>
<keyword evidence="2" id="KW-1185">Reference proteome</keyword>
<dbReference type="Proteomes" id="UP001597461">
    <property type="component" value="Unassembled WGS sequence"/>
</dbReference>
<protein>
    <recommendedName>
        <fullName evidence="3">PIN domain-containing protein</fullName>
    </recommendedName>
</protein>
<evidence type="ECO:0008006" key="3">
    <source>
        <dbReference type="Google" id="ProtNLM"/>
    </source>
</evidence>
<dbReference type="EMBL" id="JBHULL010000005">
    <property type="protein sequence ID" value="MFD2581792.1"/>
    <property type="molecule type" value="Genomic_DNA"/>
</dbReference>
<comment type="caution">
    <text evidence="1">The sequence shown here is derived from an EMBL/GenBank/DDBJ whole genome shotgun (WGS) entry which is preliminary data.</text>
</comment>
<accession>A0ABW5MF90</accession>
<dbReference type="SUPFAM" id="SSF88723">
    <property type="entry name" value="PIN domain-like"/>
    <property type="match status" value="1"/>
</dbReference>
<dbReference type="RefSeq" id="WP_379075661.1">
    <property type="nucleotide sequence ID" value="NZ_JBHULL010000005.1"/>
</dbReference>
<proteinExistence type="predicted"/>
<evidence type="ECO:0000313" key="2">
    <source>
        <dbReference type="Proteomes" id="UP001597461"/>
    </source>
</evidence>
<reference evidence="2" key="1">
    <citation type="journal article" date="2019" name="Int. J. Syst. Evol. Microbiol.">
        <title>The Global Catalogue of Microorganisms (GCM) 10K type strain sequencing project: providing services to taxonomists for standard genome sequencing and annotation.</title>
        <authorList>
            <consortium name="The Broad Institute Genomics Platform"/>
            <consortium name="The Broad Institute Genome Sequencing Center for Infectious Disease"/>
            <person name="Wu L."/>
            <person name="Ma J."/>
        </authorList>
    </citation>
    <scope>NUCLEOTIDE SEQUENCE [LARGE SCALE GENOMIC DNA]</scope>
    <source>
        <strain evidence="2">KCTC 42866</strain>
    </source>
</reference>
<dbReference type="InterPro" id="IPR029060">
    <property type="entry name" value="PIN-like_dom_sf"/>
</dbReference>
<organism evidence="1 2">
    <name type="scientific">Pedobacter vanadiisoli</name>
    <dbReference type="NCBI Taxonomy" id="1761975"/>
    <lineage>
        <taxon>Bacteria</taxon>
        <taxon>Pseudomonadati</taxon>
        <taxon>Bacteroidota</taxon>
        <taxon>Sphingobacteriia</taxon>
        <taxon>Sphingobacteriales</taxon>
        <taxon>Sphingobacteriaceae</taxon>
        <taxon>Pedobacter</taxon>
    </lineage>
</organism>
<gene>
    <name evidence="1" type="ORF">ACFSR6_04770</name>
</gene>